<protein>
    <recommendedName>
        <fullName evidence="3">Transposase</fullName>
    </recommendedName>
</protein>
<sequence>MGWWERNLLRDAFGRVAEEAGLAAGSRRRSALPRGVRSLMGWWERNLLRDAFGRVAEEAGLAAGSRSKLRSHGDT</sequence>
<evidence type="ECO:0000313" key="2">
    <source>
        <dbReference type="Proteomes" id="UP000653056"/>
    </source>
</evidence>
<name>A0ABQ2Z677_9GAMM</name>
<accession>A0ABQ2Z677</accession>
<gene>
    <name evidence="1" type="ORF">GCM10007160_37330</name>
</gene>
<proteinExistence type="predicted"/>
<reference evidence="2" key="1">
    <citation type="journal article" date="2019" name="Int. J. Syst. Evol. Microbiol.">
        <title>The Global Catalogue of Microorganisms (GCM) 10K type strain sequencing project: providing services to taxonomists for standard genome sequencing and annotation.</title>
        <authorList>
            <consortium name="The Broad Institute Genomics Platform"/>
            <consortium name="The Broad Institute Genome Sequencing Center for Infectious Disease"/>
            <person name="Wu L."/>
            <person name="Ma J."/>
        </authorList>
    </citation>
    <scope>NUCLEOTIDE SEQUENCE [LARGE SCALE GENOMIC DNA]</scope>
    <source>
        <strain evidence="2">KCTC 22228</strain>
    </source>
</reference>
<comment type="caution">
    <text evidence="1">The sequence shown here is derived from an EMBL/GenBank/DDBJ whole genome shotgun (WGS) entry which is preliminary data.</text>
</comment>
<dbReference type="Proteomes" id="UP000653056">
    <property type="component" value="Unassembled WGS sequence"/>
</dbReference>
<evidence type="ECO:0000313" key="1">
    <source>
        <dbReference type="EMBL" id="GGY06365.1"/>
    </source>
</evidence>
<dbReference type="EMBL" id="BMXS01000026">
    <property type="protein sequence ID" value="GGY06365.1"/>
    <property type="molecule type" value="Genomic_DNA"/>
</dbReference>
<evidence type="ECO:0008006" key="3">
    <source>
        <dbReference type="Google" id="ProtNLM"/>
    </source>
</evidence>
<keyword evidence="2" id="KW-1185">Reference proteome</keyword>
<organism evidence="1 2">
    <name type="scientific">Litchfieldella qijiaojingensis</name>
    <dbReference type="NCBI Taxonomy" id="980347"/>
    <lineage>
        <taxon>Bacteria</taxon>
        <taxon>Pseudomonadati</taxon>
        <taxon>Pseudomonadota</taxon>
        <taxon>Gammaproteobacteria</taxon>
        <taxon>Oceanospirillales</taxon>
        <taxon>Halomonadaceae</taxon>
        <taxon>Litchfieldella</taxon>
    </lineage>
</organism>